<accession>A0ACC0C9T9</accession>
<gene>
    <name evidence="1" type="ORF">M9H77_02875</name>
</gene>
<proteinExistence type="predicted"/>
<sequence>MPPKSAAPTAITKSNKAYFFFGHRKPTQNRPTVHGGLFTNRQTVNPNPKTPSQVLPPVDLTKWDPDLPRTRPSENDPTEKFFSVAQTLSPIARYILDSFRRNRHWGPSVVADLNKLRRVTPKLVAEVLKVPNIDPRLSTKFFHWAGKQKGYRHDFSCYNAFAYCLNRTNQFRAADQVPELMNMQGKPPSEKQFEILIRMHSDANRGLRVYYVYEKMKKFGVKPRVYLYNRIMDALVKTDHMDLAMSVYKDFKEDGLAEESITCMILIKGLCKSGKISEAIELLGLMRKNLCKPDVFAYTAMVKILTGEGNLDGCLMIWKEMERDGVEPDVMAYGTVLSGLCKGNRVHKAYEFFKEMKDKGYLIDRAIYRSLVEAFVADGKVSSACDLMKDLMESGYRADLAIYGSLIEGLCCVKQVDKAYKLFQITIQEDLRPDFSTIKPILESFAQLKRINDFCRLLEEMQILGFCVIDDLSKFFSFMVEKPERLVLALELFEVLKNKNYSSISIYNIFMEALHRIGDVSKALELFHELNNSKFESDSLSYSIAIQCFVEIGDVHEACTCYNRIKEMSLFPSVAAYFSLIKELCKSGELDAAMMLIRDCLANVAGGPLEFKSTLSIIHVCRLNDAQKVMEVLNDMMEEGCSPDNIICSAIIYGMCKHGTIEEARKVFVSLKEHGLLSEADVIVYDELLIEHMQRKTADLVLSGLKFFGLERKLKAKGFSPLSGQER</sequence>
<dbReference type="EMBL" id="CM044701">
    <property type="protein sequence ID" value="KAI5681647.1"/>
    <property type="molecule type" value="Genomic_DNA"/>
</dbReference>
<organism evidence="1 2">
    <name type="scientific">Catharanthus roseus</name>
    <name type="common">Madagascar periwinkle</name>
    <name type="synonym">Vinca rosea</name>
    <dbReference type="NCBI Taxonomy" id="4058"/>
    <lineage>
        <taxon>Eukaryota</taxon>
        <taxon>Viridiplantae</taxon>
        <taxon>Streptophyta</taxon>
        <taxon>Embryophyta</taxon>
        <taxon>Tracheophyta</taxon>
        <taxon>Spermatophyta</taxon>
        <taxon>Magnoliopsida</taxon>
        <taxon>eudicotyledons</taxon>
        <taxon>Gunneridae</taxon>
        <taxon>Pentapetalae</taxon>
        <taxon>asterids</taxon>
        <taxon>lamiids</taxon>
        <taxon>Gentianales</taxon>
        <taxon>Apocynaceae</taxon>
        <taxon>Rauvolfioideae</taxon>
        <taxon>Vinceae</taxon>
        <taxon>Catharanthinae</taxon>
        <taxon>Catharanthus</taxon>
    </lineage>
</organism>
<evidence type="ECO:0000313" key="2">
    <source>
        <dbReference type="Proteomes" id="UP001060085"/>
    </source>
</evidence>
<reference evidence="2" key="1">
    <citation type="journal article" date="2023" name="Nat. Plants">
        <title>Single-cell RNA sequencing provides a high-resolution roadmap for understanding the multicellular compartmentation of specialized metabolism.</title>
        <authorList>
            <person name="Sun S."/>
            <person name="Shen X."/>
            <person name="Li Y."/>
            <person name="Li Y."/>
            <person name="Wang S."/>
            <person name="Li R."/>
            <person name="Zhang H."/>
            <person name="Shen G."/>
            <person name="Guo B."/>
            <person name="Wei J."/>
            <person name="Xu J."/>
            <person name="St-Pierre B."/>
            <person name="Chen S."/>
            <person name="Sun C."/>
        </authorList>
    </citation>
    <scope>NUCLEOTIDE SEQUENCE [LARGE SCALE GENOMIC DNA]</scope>
</reference>
<dbReference type="Proteomes" id="UP001060085">
    <property type="component" value="Linkage Group LG01"/>
</dbReference>
<evidence type="ECO:0000313" key="1">
    <source>
        <dbReference type="EMBL" id="KAI5681647.1"/>
    </source>
</evidence>
<name>A0ACC0C9T9_CATRO</name>
<protein>
    <submittedName>
        <fullName evidence="1">Uncharacterized protein</fullName>
    </submittedName>
</protein>
<keyword evidence="2" id="KW-1185">Reference proteome</keyword>
<comment type="caution">
    <text evidence="1">The sequence shown here is derived from an EMBL/GenBank/DDBJ whole genome shotgun (WGS) entry which is preliminary data.</text>
</comment>